<evidence type="ECO:0000313" key="1">
    <source>
        <dbReference type="EMBL" id="KAF3544294.1"/>
    </source>
</evidence>
<dbReference type="EMBL" id="QGKV02000832">
    <property type="protein sequence ID" value="KAF3544294.1"/>
    <property type="molecule type" value="Genomic_DNA"/>
</dbReference>
<accession>A0ABQ7BXQ2</accession>
<proteinExistence type="predicted"/>
<comment type="caution">
    <text evidence="1">The sequence shown here is derived from an EMBL/GenBank/DDBJ whole genome shotgun (WGS) entry which is preliminary data.</text>
</comment>
<name>A0ABQ7BXQ2_BRACR</name>
<gene>
    <name evidence="1" type="ORF">DY000_02006837</name>
</gene>
<dbReference type="Proteomes" id="UP000266723">
    <property type="component" value="Unassembled WGS sequence"/>
</dbReference>
<evidence type="ECO:0000313" key="2">
    <source>
        <dbReference type="Proteomes" id="UP000266723"/>
    </source>
</evidence>
<reference evidence="1 2" key="1">
    <citation type="journal article" date="2020" name="BMC Genomics">
        <title>Intraspecific diversification of the crop wild relative Brassica cretica Lam. using demographic model selection.</title>
        <authorList>
            <person name="Kioukis A."/>
            <person name="Michalopoulou V.A."/>
            <person name="Briers L."/>
            <person name="Pirintsos S."/>
            <person name="Studholme D.J."/>
            <person name="Pavlidis P."/>
            <person name="Sarris P.F."/>
        </authorList>
    </citation>
    <scope>NUCLEOTIDE SEQUENCE [LARGE SCALE GENOMIC DNA]</scope>
    <source>
        <strain evidence="2">cv. PFS-1207/04</strain>
    </source>
</reference>
<organism evidence="1 2">
    <name type="scientific">Brassica cretica</name>
    <name type="common">Mustard</name>
    <dbReference type="NCBI Taxonomy" id="69181"/>
    <lineage>
        <taxon>Eukaryota</taxon>
        <taxon>Viridiplantae</taxon>
        <taxon>Streptophyta</taxon>
        <taxon>Embryophyta</taxon>
        <taxon>Tracheophyta</taxon>
        <taxon>Spermatophyta</taxon>
        <taxon>Magnoliopsida</taxon>
        <taxon>eudicotyledons</taxon>
        <taxon>Gunneridae</taxon>
        <taxon>Pentapetalae</taxon>
        <taxon>rosids</taxon>
        <taxon>malvids</taxon>
        <taxon>Brassicales</taxon>
        <taxon>Brassicaceae</taxon>
        <taxon>Brassiceae</taxon>
        <taxon>Brassica</taxon>
    </lineage>
</organism>
<protein>
    <submittedName>
        <fullName evidence="1">Uncharacterized protein</fullName>
    </submittedName>
</protein>
<keyword evidence="2" id="KW-1185">Reference proteome</keyword>
<sequence length="165" mass="19135">MQTQQQQMLQMQQTIQNQQQAAQEQAAVNAAREERGALIGRQSDEFLTKLVVGIISSEKTIRRNFVRVSDDFLTNTDEPHSDELPTTLRQHIPRTEFIGNTIFRRIGSSEYTDKSQSSEYSDKQVRQNIPTTQIRQYILTTCTRRYIPTTMIRQYIATNLFVGIF</sequence>